<organism evidence="1 2">
    <name type="scientific">Pseudocercospora musae</name>
    <dbReference type="NCBI Taxonomy" id="113226"/>
    <lineage>
        <taxon>Eukaryota</taxon>
        <taxon>Fungi</taxon>
        <taxon>Dikarya</taxon>
        <taxon>Ascomycota</taxon>
        <taxon>Pezizomycotina</taxon>
        <taxon>Dothideomycetes</taxon>
        <taxon>Dothideomycetidae</taxon>
        <taxon>Mycosphaerellales</taxon>
        <taxon>Mycosphaerellaceae</taxon>
        <taxon>Pseudocercospora</taxon>
    </lineage>
</organism>
<dbReference type="AlphaFoldDB" id="A0A139GUU5"/>
<evidence type="ECO:0000313" key="2">
    <source>
        <dbReference type="Proteomes" id="UP000073492"/>
    </source>
</evidence>
<dbReference type="EMBL" id="LFZO01001052">
    <property type="protein sequence ID" value="KXS93974.1"/>
    <property type="molecule type" value="Genomic_DNA"/>
</dbReference>
<keyword evidence="2" id="KW-1185">Reference proteome</keyword>
<reference evidence="1 2" key="1">
    <citation type="submission" date="2015-07" db="EMBL/GenBank/DDBJ databases">
        <title>Comparative genomics of the Sigatoka disease complex on banana suggests a link between parallel evolutionary changes in Pseudocercospora fijiensis and Pseudocercospora eumusae and increased virulence on the banana host.</title>
        <authorList>
            <person name="Chang T.-C."/>
            <person name="Salvucci A."/>
            <person name="Crous P.W."/>
            <person name="Stergiopoulos I."/>
        </authorList>
    </citation>
    <scope>NUCLEOTIDE SEQUENCE [LARGE SCALE GENOMIC DNA]</scope>
    <source>
        <strain evidence="1 2">CBS 116634</strain>
    </source>
</reference>
<proteinExistence type="predicted"/>
<protein>
    <submittedName>
        <fullName evidence="1">Uncharacterized protein</fullName>
    </submittedName>
</protein>
<comment type="caution">
    <text evidence="1">The sequence shown here is derived from an EMBL/GenBank/DDBJ whole genome shotgun (WGS) entry which is preliminary data.</text>
</comment>
<dbReference type="Proteomes" id="UP000073492">
    <property type="component" value="Unassembled WGS sequence"/>
</dbReference>
<accession>A0A139GUU5</accession>
<gene>
    <name evidence="1" type="ORF">AC579_2073</name>
</gene>
<evidence type="ECO:0000313" key="1">
    <source>
        <dbReference type="EMBL" id="KXS93974.1"/>
    </source>
</evidence>
<sequence length="145" mass="16250">MAPACCHMRVTILRMTVDTSTEGFEELSAAGEAESKGSSELSMYPNTTTRALSKTEEAYVSRIERRICRSHYHFQALDSVHSALLSTLRKMVSFTPNFSHSMPSFIQASRRCYALTFCDAQNRLFSQRSSPSDLLPLPLPSCVLF</sequence>
<name>A0A139GUU5_9PEZI</name>